<reference evidence="1" key="2">
    <citation type="journal article" date="2015" name="Data Brief">
        <title>Shoot transcriptome of the giant reed, Arundo donax.</title>
        <authorList>
            <person name="Barrero R.A."/>
            <person name="Guerrero F.D."/>
            <person name="Moolhuijzen P."/>
            <person name="Goolsby J.A."/>
            <person name="Tidwell J."/>
            <person name="Bellgard S.E."/>
            <person name="Bellgard M.I."/>
        </authorList>
    </citation>
    <scope>NUCLEOTIDE SEQUENCE</scope>
    <source>
        <tissue evidence="1">Shoot tissue taken approximately 20 cm above the soil surface</tissue>
    </source>
</reference>
<organism evidence="1">
    <name type="scientific">Arundo donax</name>
    <name type="common">Giant reed</name>
    <name type="synonym">Donax arundinaceus</name>
    <dbReference type="NCBI Taxonomy" id="35708"/>
    <lineage>
        <taxon>Eukaryota</taxon>
        <taxon>Viridiplantae</taxon>
        <taxon>Streptophyta</taxon>
        <taxon>Embryophyta</taxon>
        <taxon>Tracheophyta</taxon>
        <taxon>Spermatophyta</taxon>
        <taxon>Magnoliopsida</taxon>
        <taxon>Liliopsida</taxon>
        <taxon>Poales</taxon>
        <taxon>Poaceae</taxon>
        <taxon>PACMAD clade</taxon>
        <taxon>Arundinoideae</taxon>
        <taxon>Arundineae</taxon>
        <taxon>Arundo</taxon>
    </lineage>
</organism>
<accession>A0A0A8YJJ9</accession>
<reference evidence="1" key="1">
    <citation type="submission" date="2014-09" db="EMBL/GenBank/DDBJ databases">
        <authorList>
            <person name="Magalhaes I.L.F."/>
            <person name="Oliveira U."/>
            <person name="Santos F.R."/>
            <person name="Vidigal T.H.D.A."/>
            <person name="Brescovit A.D."/>
            <person name="Santos A.J."/>
        </authorList>
    </citation>
    <scope>NUCLEOTIDE SEQUENCE</scope>
    <source>
        <tissue evidence="1">Shoot tissue taken approximately 20 cm above the soil surface</tissue>
    </source>
</reference>
<proteinExistence type="predicted"/>
<dbReference type="AlphaFoldDB" id="A0A0A8YJJ9"/>
<name>A0A0A8YJJ9_ARUDO</name>
<evidence type="ECO:0000313" key="1">
    <source>
        <dbReference type="EMBL" id="JAD26764.1"/>
    </source>
</evidence>
<dbReference type="EMBL" id="GBRH01271131">
    <property type="protein sequence ID" value="JAD26764.1"/>
    <property type="molecule type" value="Transcribed_RNA"/>
</dbReference>
<protein>
    <submittedName>
        <fullName evidence="1">Uncharacterized protein</fullName>
    </submittedName>
</protein>
<sequence length="35" mass="4088">MCRKARFFSLLGKLHNYVHIFILFSSSVSESQLDL</sequence>